<name>A0ABT5A9P8_9CYAN</name>
<evidence type="ECO:0008006" key="3">
    <source>
        <dbReference type="Google" id="ProtNLM"/>
    </source>
</evidence>
<proteinExistence type="predicted"/>
<sequence length="87" mass="10078">MKIIISELGRRIPEPILDELTPWDMKNINGGYMTRREMARYNMTNNNNTTTNTNDFSTMIKEINSSIAQWKITLQDTTDSLGVNFTF</sequence>
<evidence type="ECO:0000313" key="2">
    <source>
        <dbReference type="Proteomes" id="UP001212123"/>
    </source>
</evidence>
<reference evidence="1 2" key="1">
    <citation type="submission" date="2023-01" db="EMBL/GenBank/DDBJ databases">
        <title>Genomes from the Australian National Cyanobacteria Reference Collection.</title>
        <authorList>
            <person name="Willis A."/>
            <person name="Lee E.M.F."/>
        </authorList>
    </citation>
    <scope>NUCLEOTIDE SEQUENCE [LARGE SCALE GENOMIC DNA]</scope>
    <source>
        <strain evidence="1 2">CS-537/01</strain>
    </source>
</reference>
<evidence type="ECO:0000313" key="1">
    <source>
        <dbReference type="EMBL" id="MDB9488671.1"/>
    </source>
</evidence>
<accession>A0ABT5A9P8</accession>
<dbReference type="RefSeq" id="WP_028083841.1">
    <property type="nucleotide sequence ID" value="NZ_JAQMTU010000124.1"/>
</dbReference>
<keyword evidence="2" id="KW-1185">Reference proteome</keyword>
<protein>
    <recommendedName>
        <fullName evidence="3">Transposase</fullName>
    </recommendedName>
</protein>
<dbReference type="Proteomes" id="UP001212123">
    <property type="component" value="Unassembled WGS sequence"/>
</dbReference>
<dbReference type="EMBL" id="JAQMTU010000124">
    <property type="protein sequence ID" value="MDB9488671.1"/>
    <property type="molecule type" value="Genomic_DNA"/>
</dbReference>
<gene>
    <name evidence="1" type="ORF">PN492_19310</name>
</gene>
<comment type="caution">
    <text evidence="1">The sequence shown here is derived from an EMBL/GenBank/DDBJ whole genome shotgun (WGS) entry which is preliminary data.</text>
</comment>
<organism evidence="1 2">
    <name type="scientific">Dolichospermum circinale CS-537/01</name>
    <dbReference type="NCBI Taxonomy" id="3021739"/>
    <lineage>
        <taxon>Bacteria</taxon>
        <taxon>Bacillati</taxon>
        <taxon>Cyanobacteriota</taxon>
        <taxon>Cyanophyceae</taxon>
        <taxon>Nostocales</taxon>
        <taxon>Aphanizomenonaceae</taxon>
        <taxon>Dolichospermum</taxon>
        <taxon>Dolichospermum circinale</taxon>
    </lineage>
</organism>